<keyword evidence="4" id="KW-0560">Oxidoreductase</keyword>
<evidence type="ECO:0000259" key="6">
    <source>
        <dbReference type="Pfam" id="PF14759"/>
    </source>
</evidence>
<protein>
    <submittedName>
        <fullName evidence="7">NAD(P)/FAD-dependent oxidoreductase</fullName>
    </submittedName>
</protein>
<keyword evidence="8" id="KW-1185">Reference proteome</keyword>
<dbReference type="Pfam" id="PF14759">
    <property type="entry name" value="Reductase_C"/>
    <property type="match status" value="1"/>
</dbReference>
<evidence type="ECO:0000256" key="4">
    <source>
        <dbReference type="ARBA" id="ARBA00023002"/>
    </source>
</evidence>
<dbReference type="EMBL" id="JBHSTI010000003">
    <property type="protein sequence ID" value="MFC6236911.1"/>
    <property type="molecule type" value="Genomic_DNA"/>
</dbReference>
<name>A0ABW1SX91_9ACTN</name>
<evidence type="ECO:0000256" key="1">
    <source>
        <dbReference type="ARBA" id="ARBA00001974"/>
    </source>
</evidence>
<organism evidence="7 8">
    <name type="scientific">Longivirga aurantiaca</name>
    <dbReference type="NCBI Taxonomy" id="1837743"/>
    <lineage>
        <taxon>Bacteria</taxon>
        <taxon>Bacillati</taxon>
        <taxon>Actinomycetota</taxon>
        <taxon>Actinomycetes</taxon>
        <taxon>Sporichthyales</taxon>
        <taxon>Sporichthyaceae</taxon>
        <taxon>Longivirga</taxon>
    </lineage>
</organism>
<dbReference type="PANTHER" id="PTHR43557">
    <property type="entry name" value="APOPTOSIS-INDUCING FACTOR 1"/>
    <property type="match status" value="1"/>
</dbReference>
<sequence>MGEQRVVVVGAGLGGLRAAEALRAQGYADELVVVGDEPYAPYNRPPLSKEALADEIAHDRLEFRRRASVDDVVWRLGETVTSLDLDGRTVALGSDTLAWDALVLATGVSARRLPVPGPPATAAAGRHVVRTLDDAVALREALRPGARVVVLGAGFIGCEVAATAIGLGCHVRAVALDPLPMVRPLGPMLAAELQRRHEAHGVVFHLGVGVAEIVGGDRVTGVVLSDGTALEADVLVEALGSLCNVGLLEGKGFDLSDGVLADTALRPLQDGVPLDGVAVVGDIARFPHHRFADGAQRVEHWSVPTDTGKRAGAVLSAYLAGEGYDAVVAAPFDLLPSFWSDQYDIRMQSFGMPGLADPDGIRLLEGDLAADCIVGYHRGHDLVGVVGLGMLRELTAYRPRLGRTRP</sequence>
<dbReference type="Proteomes" id="UP001596138">
    <property type="component" value="Unassembled WGS sequence"/>
</dbReference>
<feature type="domain" description="Reductase C-terminal" evidence="6">
    <location>
        <begin position="338"/>
        <end position="401"/>
    </location>
</feature>
<dbReference type="SUPFAM" id="SSF55424">
    <property type="entry name" value="FAD/NAD-linked reductases, dimerisation (C-terminal) domain"/>
    <property type="match status" value="1"/>
</dbReference>
<dbReference type="InterPro" id="IPR036188">
    <property type="entry name" value="FAD/NAD-bd_sf"/>
</dbReference>
<evidence type="ECO:0000259" key="5">
    <source>
        <dbReference type="Pfam" id="PF07992"/>
    </source>
</evidence>
<dbReference type="Pfam" id="PF07992">
    <property type="entry name" value="Pyr_redox_2"/>
    <property type="match status" value="1"/>
</dbReference>
<dbReference type="PRINTS" id="PR00368">
    <property type="entry name" value="FADPNR"/>
</dbReference>
<feature type="domain" description="FAD/NAD(P)-binding" evidence="5">
    <location>
        <begin position="5"/>
        <end position="302"/>
    </location>
</feature>
<dbReference type="RefSeq" id="WP_386763960.1">
    <property type="nucleotide sequence ID" value="NZ_JBHSTI010000003.1"/>
</dbReference>
<keyword evidence="3" id="KW-0274">FAD</keyword>
<accession>A0ABW1SX91</accession>
<proteinExistence type="predicted"/>
<dbReference type="PANTHER" id="PTHR43557:SF2">
    <property type="entry name" value="RIESKE DOMAIN-CONTAINING PROTEIN-RELATED"/>
    <property type="match status" value="1"/>
</dbReference>
<evidence type="ECO:0000256" key="3">
    <source>
        <dbReference type="ARBA" id="ARBA00022827"/>
    </source>
</evidence>
<evidence type="ECO:0000256" key="2">
    <source>
        <dbReference type="ARBA" id="ARBA00022630"/>
    </source>
</evidence>
<evidence type="ECO:0000313" key="8">
    <source>
        <dbReference type="Proteomes" id="UP001596138"/>
    </source>
</evidence>
<gene>
    <name evidence="7" type="ORF">ACFQGU_03405</name>
</gene>
<evidence type="ECO:0000313" key="7">
    <source>
        <dbReference type="EMBL" id="MFC6236911.1"/>
    </source>
</evidence>
<dbReference type="InterPro" id="IPR016156">
    <property type="entry name" value="FAD/NAD-linked_Rdtase_dimer_sf"/>
</dbReference>
<dbReference type="SUPFAM" id="SSF51905">
    <property type="entry name" value="FAD/NAD(P)-binding domain"/>
    <property type="match status" value="2"/>
</dbReference>
<keyword evidence="2" id="KW-0285">Flavoprotein</keyword>
<comment type="caution">
    <text evidence="7">The sequence shown here is derived from an EMBL/GenBank/DDBJ whole genome shotgun (WGS) entry which is preliminary data.</text>
</comment>
<dbReference type="Gene3D" id="3.30.390.30">
    <property type="match status" value="1"/>
</dbReference>
<dbReference type="InterPro" id="IPR023753">
    <property type="entry name" value="FAD/NAD-binding_dom"/>
</dbReference>
<dbReference type="Gene3D" id="3.50.50.60">
    <property type="entry name" value="FAD/NAD(P)-binding domain"/>
    <property type="match status" value="2"/>
</dbReference>
<dbReference type="InterPro" id="IPR050446">
    <property type="entry name" value="FAD-oxidoreductase/Apoptosis"/>
</dbReference>
<dbReference type="PRINTS" id="PR00411">
    <property type="entry name" value="PNDRDTASEI"/>
</dbReference>
<comment type="cofactor">
    <cofactor evidence="1">
        <name>FAD</name>
        <dbReference type="ChEBI" id="CHEBI:57692"/>
    </cofactor>
</comment>
<dbReference type="InterPro" id="IPR028202">
    <property type="entry name" value="Reductase_C"/>
</dbReference>
<reference evidence="8" key="1">
    <citation type="journal article" date="2019" name="Int. J. Syst. Evol. Microbiol.">
        <title>The Global Catalogue of Microorganisms (GCM) 10K type strain sequencing project: providing services to taxonomists for standard genome sequencing and annotation.</title>
        <authorList>
            <consortium name="The Broad Institute Genomics Platform"/>
            <consortium name="The Broad Institute Genome Sequencing Center for Infectious Disease"/>
            <person name="Wu L."/>
            <person name="Ma J."/>
        </authorList>
    </citation>
    <scope>NUCLEOTIDE SEQUENCE [LARGE SCALE GENOMIC DNA]</scope>
    <source>
        <strain evidence="8">CGMCC 4.7317</strain>
    </source>
</reference>